<feature type="transmembrane region" description="Helical" evidence="6">
    <location>
        <begin position="332"/>
        <end position="361"/>
    </location>
</feature>
<name>A0A4R1LC12_9BACT</name>
<dbReference type="InterPro" id="IPR002293">
    <property type="entry name" value="AA/rel_permease1"/>
</dbReference>
<evidence type="ECO:0000256" key="5">
    <source>
        <dbReference type="ARBA" id="ARBA00023136"/>
    </source>
</evidence>
<organism evidence="7 8">
    <name type="scientific">Acidipila rosea</name>
    <dbReference type="NCBI Taxonomy" id="768535"/>
    <lineage>
        <taxon>Bacteria</taxon>
        <taxon>Pseudomonadati</taxon>
        <taxon>Acidobacteriota</taxon>
        <taxon>Terriglobia</taxon>
        <taxon>Terriglobales</taxon>
        <taxon>Acidobacteriaceae</taxon>
        <taxon>Acidipila</taxon>
    </lineage>
</organism>
<keyword evidence="8" id="KW-1185">Reference proteome</keyword>
<comment type="subcellular location">
    <subcellularLocation>
        <location evidence="1">Cell membrane</location>
        <topology evidence="1">Multi-pass membrane protein</topology>
    </subcellularLocation>
</comment>
<feature type="transmembrane region" description="Helical" evidence="6">
    <location>
        <begin position="173"/>
        <end position="191"/>
    </location>
</feature>
<keyword evidence="5 6" id="KW-0472">Membrane</keyword>
<keyword evidence="3 6" id="KW-0812">Transmembrane</keyword>
<feature type="transmembrane region" description="Helical" evidence="6">
    <location>
        <begin position="382"/>
        <end position="404"/>
    </location>
</feature>
<protein>
    <submittedName>
        <fullName evidence="7">Putrescine:proton symporter (AAT family)</fullName>
    </submittedName>
</protein>
<comment type="caution">
    <text evidence="7">The sequence shown here is derived from an EMBL/GenBank/DDBJ whole genome shotgun (WGS) entry which is preliminary data.</text>
</comment>
<feature type="transmembrane region" description="Helical" evidence="6">
    <location>
        <begin position="65"/>
        <end position="88"/>
    </location>
</feature>
<feature type="transmembrane region" description="Helical" evidence="6">
    <location>
        <begin position="284"/>
        <end position="306"/>
    </location>
</feature>
<feature type="transmembrane region" description="Helical" evidence="6">
    <location>
        <begin position="463"/>
        <end position="481"/>
    </location>
</feature>
<reference evidence="7 8" key="1">
    <citation type="submission" date="2019-03" db="EMBL/GenBank/DDBJ databases">
        <title>Genomic Encyclopedia of Type Strains, Phase IV (KMG-IV): sequencing the most valuable type-strain genomes for metagenomic binning, comparative biology and taxonomic classification.</title>
        <authorList>
            <person name="Goeker M."/>
        </authorList>
    </citation>
    <scope>NUCLEOTIDE SEQUENCE [LARGE SCALE GENOMIC DNA]</scope>
    <source>
        <strain evidence="7 8">DSM 103428</strain>
    </source>
</reference>
<feature type="transmembrane region" description="Helical" evidence="6">
    <location>
        <begin position="437"/>
        <end position="457"/>
    </location>
</feature>
<dbReference type="AlphaFoldDB" id="A0A4R1LC12"/>
<dbReference type="PIRSF" id="PIRSF006060">
    <property type="entry name" value="AA_transporter"/>
    <property type="match status" value="1"/>
</dbReference>
<keyword evidence="2" id="KW-1003">Cell membrane</keyword>
<dbReference type="Pfam" id="PF13520">
    <property type="entry name" value="AA_permease_2"/>
    <property type="match status" value="1"/>
</dbReference>
<dbReference type="EMBL" id="SMGK01000001">
    <property type="protein sequence ID" value="TCK75865.1"/>
    <property type="molecule type" value="Genomic_DNA"/>
</dbReference>
<evidence type="ECO:0000256" key="4">
    <source>
        <dbReference type="ARBA" id="ARBA00022989"/>
    </source>
</evidence>
<evidence type="ECO:0000313" key="8">
    <source>
        <dbReference type="Proteomes" id="UP000295210"/>
    </source>
</evidence>
<evidence type="ECO:0000256" key="1">
    <source>
        <dbReference type="ARBA" id="ARBA00004651"/>
    </source>
</evidence>
<dbReference type="Gene3D" id="1.20.1740.10">
    <property type="entry name" value="Amino acid/polyamine transporter I"/>
    <property type="match status" value="1"/>
</dbReference>
<evidence type="ECO:0000256" key="2">
    <source>
        <dbReference type="ARBA" id="ARBA00022475"/>
    </source>
</evidence>
<feature type="transmembrane region" description="Helical" evidence="6">
    <location>
        <begin position="410"/>
        <end position="430"/>
    </location>
</feature>
<dbReference type="Proteomes" id="UP000295210">
    <property type="component" value="Unassembled WGS sequence"/>
</dbReference>
<dbReference type="OrthoDB" id="9762947at2"/>
<dbReference type="GO" id="GO:0022857">
    <property type="term" value="F:transmembrane transporter activity"/>
    <property type="evidence" value="ECO:0007669"/>
    <property type="project" value="InterPro"/>
</dbReference>
<gene>
    <name evidence="7" type="ORF">C7378_0862</name>
</gene>
<evidence type="ECO:0000256" key="6">
    <source>
        <dbReference type="SAM" id="Phobius"/>
    </source>
</evidence>
<dbReference type="PANTHER" id="PTHR42770:SF8">
    <property type="entry name" value="PUTRESCINE IMPORTER PUUP"/>
    <property type="match status" value="1"/>
</dbReference>
<feature type="transmembrane region" description="Helical" evidence="6">
    <location>
        <begin position="94"/>
        <end position="114"/>
    </location>
</feature>
<accession>A0A4R1LC12</accession>
<evidence type="ECO:0000313" key="7">
    <source>
        <dbReference type="EMBL" id="TCK75865.1"/>
    </source>
</evidence>
<evidence type="ECO:0000256" key="3">
    <source>
        <dbReference type="ARBA" id="ARBA00022692"/>
    </source>
</evidence>
<feature type="transmembrane region" description="Helical" evidence="6">
    <location>
        <begin position="244"/>
        <end position="263"/>
    </location>
</feature>
<dbReference type="GO" id="GO:0005886">
    <property type="term" value="C:plasma membrane"/>
    <property type="evidence" value="ECO:0007669"/>
    <property type="project" value="UniProtKB-SubCell"/>
</dbReference>
<dbReference type="InterPro" id="IPR050367">
    <property type="entry name" value="APC_superfamily"/>
</dbReference>
<sequence length="486" mass="53295">MRSDKCELIYFLSRKPRIDFQSCQQRKVPSSGLLFQGECGLDIGGQSTAVDRHAKTPHLQRSLKLWHLILYGIIIIQPTAPMSIYGVVSNVAGGHVVSTVLIAMIAMLFTAVSYGRMARVYPSAGSAYTYVGRELSPLGGYIVGWSMLMDYLLNPIICVVWCSAACRELLPRVPYGAWVVAFVLVFTGLNLRGVQTSARVNALLALGMSIVVAIFLAYGFQYITTVIRPAGTAWMVPFYDPSTFSARRLFHGTSIAVLTYIGFDGISTMSEEVENPRRNVMLGTVFTCVAIGLLSALEVYVAQLSWPGRVPFPAWMVDTAFLHIGLRVGGRFLFLLLNATLLVANMGSGIAAQFGAARLLYGMGREDALPRRFFGVLSPTTAIPRNNVLLTGLVTLIGAFLLTFERGAELLNFGAFIAFMGVNVAALVHYKFRSPEKVFLAAAIPILGFLVCGFIWLNLNHQAQLLGLLWIGLGLIVYRAMRARRR</sequence>
<dbReference type="PANTHER" id="PTHR42770">
    <property type="entry name" value="AMINO ACID TRANSPORTER-RELATED"/>
    <property type="match status" value="1"/>
</dbReference>
<proteinExistence type="predicted"/>
<feature type="transmembrane region" description="Helical" evidence="6">
    <location>
        <begin position="203"/>
        <end position="224"/>
    </location>
</feature>
<feature type="transmembrane region" description="Helical" evidence="6">
    <location>
        <begin position="135"/>
        <end position="153"/>
    </location>
</feature>
<keyword evidence="4 6" id="KW-1133">Transmembrane helix</keyword>